<gene>
    <name evidence="2" type="ORF">ACFFIX_19370</name>
</gene>
<protein>
    <submittedName>
        <fullName evidence="2">Uncharacterized protein</fullName>
    </submittedName>
</protein>
<feature type="transmembrane region" description="Helical" evidence="1">
    <location>
        <begin position="70"/>
        <end position="90"/>
    </location>
</feature>
<name>A0ABV6GJ03_9BACI</name>
<keyword evidence="1" id="KW-1133">Transmembrane helix</keyword>
<dbReference type="RefSeq" id="WP_378936958.1">
    <property type="nucleotide sequence ID" value="NZ_JBHLVO010000021.1"/>
</dbReference>
<evidence type="ECO:0000313" key="2">
    <source>
        <dbReference type="EMBL" id="MFC0273554.1"/>
    </source>
</evidence>
<sequence>MPNIIWYLILLGFSLILFVLGCRKGRKDFVILWLFSAGICYLFELIVFVFFNCYLYKPEIVADPFYDSTIGSIFSQGLTVPIMASFITIYRLGIRSILVGSLFLTGVELFYLHIDIYEHIWWKAYYTTLLVPLAFLITKIWYLFIKRGGKWIEFVTMFFVNLTIITTITFLIVVLCPFYHFDIKWFDLESRNLTAINDVFFIVSCFFYTGISVLKNFFVKSGLFLVLLIGTGILLVSGFVVSQTVEFILMQLTFTILAMLVNKLLFREVRN</sequence>
<dbReference type="Proteomes" id="UP001589854">
    <property type="component" value="Unassembled WGS sequence"/>
</dbReference>
<accession>A0ABV6GJ03</accession>
<proteinExistence type="predicted"/>
<evidence type="ECO:0000313" key="3">
    <source>
        <dbReference type="Proteomes" id="UP001589854"/>
    </source>
</evidence>
<keyword evidence="1" id="KW-0812">Transmembrane</keyword>
<feature type="transmembrane region" description="Helical" evidence="1">
    <location>
        <begin position="29"/>
        <end position="50"/>
    </location>
</feature>
<keyword evidence="1" id="KW-0472">Membrane</keyword>
<feature type="transmembrane region" description="Helical" evidence="1">
    <location>
        <begin position="97"/>
        <end position="114"/>
    </location>
</feature>
<reference evidence="2 3" key="1">
    <citation type="submission" date="2024-09" db="EMBL/GenBank/DDBJ databases">
        <authorList>
            <person name="Sun Q."/>
            <person name="Mori K."/>
        </authorList>
    </citation>
    <scope>NUCLEOTIDE SEQUENCE [LARGE SCALE GENOMIC DNA]</scope>
    <source>
        <strain evidence="2 3">CCM 7228</strain>
    </source>
</reference>
<feature type="transmembrane region" description="Helical" evidence="1">
    <location>
        <begin position="247"/>
        <end position="266"/>
    </location>
</feature>
<feature type="transmembrane region" description="Helical" evidence="1">
    <location>
        <begin position="193"/>
        <end position="211"/>
    </location>
</feature>
<evidence type="ECO:0000256" key="1">
    <source>
        <dbReference type="SAM" id="Phobius"/>
    </source>
</evidence>
<keyword evidence="3" id="KW-1185">Reference proteome</keyword>
<feature type="transmembrane region" description="Helical" evidence="1">
    <location>
        <begin position="120"/>
        <end position="142"/>
    </location>
</feature>
<feature type="transmembrane region" description="Helical" evidence="1">
    <location>
        <begin position="154"/>
        <end position="181"/>
    </location>
</feature>
<feature type="transmembrane region" description="Helical" evidence="1">
    <location>
        <begin position="223"/>
        <end position="241"/>
    </location>
</feature>
<dbReference type="EMBL" id="JBHLVO010000021">
    <property type="protein sequence ID" value="MFC0273554.1"/>
    <property type="molecule type" value="Genomic_DNA"/>
</dbReference>
<feature type="transmembrane region" description="Helical" evidence="1">
    <location>
        <begin position="6"/>
        <end position="22"/>
    </location>
</feature>
<comment type="caution">
    <text evidence="2">The sequence shown here is derived from an EMBL/GenBank/DDBJ whole genome shotgun (WGS) entry which is preliminary data.</text>
</comment>
<organism evidence="2 3">
    <name type="scientific">Metabacillus herbersteinensis</name>
    <dbReference type="NCBI Taxonomy" id="283816"/>
    <lineage>
        <taxon>Bacteria</taxon>
        <taxon>Bacillati</taxon>
        <taxon>Bacillota</taxon>
        <taxon>Bacilli</taxon>
        <taxon>Bacillales</taxon>
        <taxon>Bacillaceae</taxon>
        <taxon>Metabacillus</taxon>
    </lineage>
</organism>